<dbReference type="PROSITE" id="PS50206">
    <property type="entry name" value="RHODANESE_3"/>
    <property type="match status" value="1"/>
</dbReference>
<feature type="domain" description="Rhodanese" evidence="1">
    <location>
        <begin position="57"/>
        <end position="152"/>
    </location>
</feature>
<dbReference type="AlphaFoldDB" id="A0A6S6UBH9"/>
<proteinExistence type="predicted"/>
<dbReference type="Pfam" id="PF00581">
    <property type="entry name" value="Rhodanese"/>
    <property type="match status" value="1"/>
</dbReference>
<protein>
    <submittedName>
        <fullName evidence="2">Rhodanese-like protein</fullName>
    </submittedName>
</protein>
<dbReference type="CDD" id="cd00158">
    <property type="entry name" value="RHOD"/>
    <property type="match status" value="1"/>
</dbReference>
<evidence type="ECO:0000259" key="1">
    <source>
        <dbReference type="PROSITE" id="PS50206"/>
    </source>
</evidence>
<organism evidence="2">
    <name type="scientific">uncultured Sulfurovum sp</name>
    <dbReference type="NCBI Taxonomy" id="269237"/>
    <lineage>
        <taxon>Bacteria</taxon>
        <taxon>Pseudomonadati</taxon>
        <taxon>Campylobacterota</taxon>
        <taxon>Epsilonproteobacteria</taxon>
        <taxon>Campylobacterales</taxon>
        <taxon>Sulfurovaceae</taxon>
        <taxon>Sulfurovum</taxon>
        <taxon>environmental samples</taxon>
    </lineage>
</organism>
<dbReference type="EMBL" id="CACVAR010000400">
    <property type="protein sequence ID" value="CAA6826173.1"/>
    <property type="molecule type" value="Genomic_DNA"/>
</dbReference>
<reference evidence="2" key="1">
    <citation type="submission" date="2020-01" db="EMBL/GenBank/DDBJ databases">
        <authorList>
            <person name="Meier V. D."/>
            <person name="Meier V D."/>
        </authorList>
    </citation>
    <scope>NUCLEOTIDE SEQUENCE</scope>
    <source>
        <strain evidence="2">HLG_WM_MAG_03</strain>
    </source>
</reference>
<dbReference type="SMART" id="SM00450">
    <property type="entry name" value="RHOD"/>
    <property type="match status" value="1"/>
</dbReference>
<name>A0A6S6UBH9_9BACT</name>
<gene>
    <name evidence="2" type="ORF">HELGO_WM26417</name>
</gene>
<dbReference type="GO" id="GO:0004792">
    <property type="term" value="F:thiosulfate-cyanide sulfurtransferase activity"/>
    <property type="evidence" value="ECO:0007669"/>
    <property type="project" value="TreeGrafter"/>
</dbReference>
<dbReference type="InterPro" id="IPR001763">
    <property type="entry name" value="Rhodanese-like_dom"/>
</dbReference>
<dbReference type="InterPro" id="IPR036873">
    <property type="entry name" value="Rhodanese-like_dom_sf"/>
</dbReference>
<dbReference type="SUPFAM" id="SSF52821">
    <property type="entry name" value="Rhodanese/Cell cycle control phosphatase"/>
    <property type="match status" value="1"/>
</dbReference>
<dbReference type="PANTHER" id="PTHR44086">
    <property type="entry name" value="THIOSULFATE SULFURTRANSFERASE RDL2, MITOCHONDRIAL-RELATED"/>
    <property type="match status" value="1"/>
</dbReference>
<evidence type="ECO:0000313" key="2">
    <source>
        <dbReference type="EMBL" id="CAA6826173.1"/>
    </source>
</evidence>
<dbReference type="Gene3D" id="3.40.250.10">
    <property type="entry name" value="Rhodanese-like domain"/>
    <property type="match status" value="1"/>
</dbReference>
<sequence>MLKFLNQKGLKIMKNLHTKLESYAKRCDDIFLDTHLKKLIEEASLAVEQINVNELVIDKTLILVDVREPEEFASGYIGGENILTIPRGKLEFMAIEKIARIYGQDANIVTYCLKGPRGSLAGLQLQKMGFTNVSNLEGGLLAWLENGKSIHNYLGELTLVK</sequence>
<accession>A0A6S6UBH9</accession>
<dbReference type="PANTHER" id="PTHR44086:SF10">
    <property type="entry name" value="THIOSULFATE SULFURTRANSFERASE_RHODANESE-LIKE DOMAIN-CONTAINING PROTEIN 3"/>
    <property type="match status" value="1"/>
</dbReference>